<dbReference type="AlphaFoldDB" id="A0A1B9DXP0"/>
<sequence length="167" mass="19045">MKKTTLTVLVLFSVLALTSFAAHKFYMGIYQINYASDKKMLQITSRIFLDDINKALEKKYQISTHLGTPKETPQEVALLQKYLSEKLVIKVNGVAQPMHFLNKEVASDVLVCYLSIKDLRKIKSLEVYNAVLMDLESEQQNIVHFTGFGDKQSHLFTASNARQMLKL</sequence>
<keyword evidence="1" id="KW-0732">Signal</keyword>
<evidence type="ECO:0000313" key="3">
    <source>
        <dbReference type="Proteomes" id="UP000093510"/>
    </source>
</evidence>
<reference evidence="2 3" key="1">
    <citation type="submission" date="2016-03" db="EMBL/GenBank/DDBJ databases">
        <authorList>
            <person name="Ploux O."/>
        </authorList>
    </citation>
    <scope>NUCLEOTIDE SEQUENCE [LARGE SCALE GENOMIC DNA]</scope>
    <source>
        <strain evidence="2 3">LPB0076</strain>
    </source>
</reference>
<evidence type="ECO:0008006" key="4">
    <source>
        <dbReference type="Google" id="ProtNLM"/>
    </source>
</evidence>
<feature type="signal peptide" evidence="1">
    <location>
        <begin position="1"/>
        <end position="21"/>
    </location>
</feature>
<dbReference type="InterPro" id="IPR046525">
    <property type="entry name" value="DUF6702"/>
</dbReference>
<dbReference type="EMBL" id="LVEP01000038">
    <property type="protein sequence ID" value="OCB74461.1"/>
    <property type="molecule type" value="Genomic_DNA"/>
</dbReference>
<dbReference type="STRING" id="1763534.GCA_001831475_00148"/>
<dbReference type="Proteomes" id="UP000093510">
    <property type="component" value="Unassembled WGS sequence"/>
</dbReference>
<dbReference type="OrthoDB" id="5735516at2"/>
<accession>A0A1B9DXP0</accession>
<feature type="chain" id="PRO_5008624878" description="Peptidase E" evidence="1">
    <location>
        <begin position="22"/>
        <end position="167"/>
    </location>
</feature>
<dbReference type="Pfam" id="PF20420">
    <property type="entry name" value="DUF6702"/>
    <property type="match status" value="1"/>
</dbReference>
<evidence type="ECO:0000256" key="1">
    <source>
        <dbReference type="SAM" id="SignalP"/>
    </source>
</evidence>
<keyword evidence="3" id="KW-1185">Reference proteome</keyword>
<name>A0A1B9DXP0_9FLAO</name>
<gene>
    <name evidence="2" type="ORF">LPBF_10755</name>
</gene>
<dbReference type="RefSeq" id="WP_066336226.1">
    <property type="nucleotide sequence ID" value="NZ_CP017688.1"/>
</dbReference>
<comment type="caution">
    <text evidence="2">The sequence shown here is derived from an EMBL/GenBank/DDBJ whole genome shotgun (WGS) entry which is preliminary data.</text>
</comment>
<evidence type="ECO:0000313" key="2">
    <source>
        <dbReference type="EMBL" id="OCB74461.1"/>
    </source>
</evidence>
<organism evidence="2 3">
    <name type="scientific">Flavobacterium crassostreae</name>
    <dbReference type="NCBI Taxonomy" id="1763534"/>
    <lineage>
        <taxon>Bacteria</taxon>
        <taxon>Pseudomonadati</taxon>
        <taxon>Bacteroidota</taxon>
        <taxon>Flavobacteriia</taxon>
        <taxon>Flavobacteriales</taxon>
        <taxon>Flavobacteriaceae</taxon>
        <taxon>Flavobacterium</taxon>
    </lineage>
</organism>
<protein>
    <recommendedName>
        <fullName evidence="4">Peptidase E</fullName>
    </recommendedName>
</protein>
<proteinExistence type="predicted"/>